<dbReference type="Proteomes" id="UP001050808">
    <property type="component" value="Unassembled WGS sequence"/>
</dbReference>
<keyword evidence="2" id="KW-1185">Reference proteome</keyword>
<gene>
    <name evidence="1" type="ORF">Sviol_59700</name>
</gene>
<reference evidence="1" key="1">
    <citation type="submission" date="2024-05" db="EMBL/GenBank/DDBJ databases">
        <title>Whole genome shotgun sequence of Streptomyces violascens NBRC 12920.</title>
        <authorList>
            <person name="Komaki H."/>
            <person name="Tamura T."/>
        </authorList>
    </citation>
    <scope>NUCLEOTIDE SEQUENCE</scope>
    <source>
        <strain evidence="1">NBRC 12920</strain>
    </source>
</reference>
<evidence type="ECO:0000313" key="2">
    <source>
        <dbReference type="Proteomes" id="UP001050808"/>
    </source>
</evidence>
<dbReference type="EMBL" id="BNDY01000017">
    <property type="protein sequence ID" value="GHI41562.1"/>
    <property type="molecule type" value="Genomic_DNA"/>
</dbReference>
<sequence length="392" mass="42917">MRNSAVVGDSLPLVGRVLSDHSGKRLLFGTAQGRYLAVRSSWNQRISPQTSAPPSVRLTAPGELADDPLHHAHLRHGGPESFSVDLQGIDAFLFARAKYFQDATARQAVIALGMVKPDVRYLRVGAAGAPPAGGHPGGEVLEHSLLDGPHLSGESFTASGYLPPGRAFSVATPLTLPTSPDLLERRSVYSHTAFLPQTDGPAPGGHLLRLEGSPDGLNALDALKEFVSANRIDSYAVRIFVRVTDPDRPPRIIGRVLRRIPHRRLTHVQQATDIASEQEFPLLPSQELHCYGTYWPRRSVDWEKLRGGKPYEPRGHIHMEVRGQSTGPRQHAISHLRELFVTPGTECLALIDPIHDVVRIEPVVQRGRNLVSRCSGRPVVDDFSSKSWSSIS</sequence>
<organism evidence="1 2">
    <name type="scientific">Streptomyces violascens</name>
    <dbReference type="NCBI Taxonomy" id="67381"/>
    <lineage>
        <taxon>Bacteria</taxon>
        <taxon>Bacillati</taxon>
        <taxon>Actinomycetota</taxon>
        <taxon>Actinomycetes</taxon>
        <taxon>Kitasatosporales</taxon>
        <taxon>Streptomycetaceae</taxon>
        <taxon>Streptomyces</taxon>
    </lineage>
</organism>
<proteinExistence type="predicted"/>
<accession>A0ABQ3QWA3</accession>
<name>A0ABQ3QWA3_9ACTN</name>
<evidence type="ECO:0000313" key="1">
    <source>
        <dbReference type="EMBL" id="GHI41562.1"/>
    </source>
</evidence>
<protein>
    <submittedName>
        <fullName evidence="1">Uncharacterized protein</fullName>
    </submittedName>
</protein>
<comment type="caution">
    <text evidence="1">The sequence shown here is derived from an EMBL/GenBank/DDBJ whole genome shotgun (WGS) entry which is preliminary data.</text>
</comment>